<keyword evidence="2" id="KW-1185">Reference proteome</keyword>
<comment type="caution">
    <text evidence="1">The sequence shown here is derived from an EMBL/GenBank/DDBJ whole genome shotgun (WGS) entry which is preliminary data.</text>
</comment>
<dbReference type="InterPro" id="IPR025528">
    <property type="entry name" value="BrnA_antitoxin"/>
</dbReference>
<gene>
    <name evidence="1" type="ORF">CLV84_4287</name>
</gene>
<evidence type="ECO:0000313" key="1">
    <source>
        <dbReference type="EMBL" id="PPK83915.1"/>
    </source>
</evidence>
<evidence type="ECO:0000313" key="2">
    <source>
        <dbReference type="Proteomes" id="UP000237662"/>
    </source>
</evidence>
<sequence length="83" mass="9642">MKIIAPTDEEDRQINEGIKNDPDTLEWSDSMFQRAVRGPQKLPTKEKLTVRLDPDIVEWFKAQGAGYQSRMNDALRQHITERS</sequence>
<organism evidence="1 2">
    <name type="scientific">Neolewinella xylanilytica</name>
    <dbReference type="NCBI Taxonomy" id="1514080"/>
    <lineage>
        <taxon>Bacteria</taxon>
        <taxon>Pseudomonadati</taxon>
        <taxon>Bacteroidota</taxon>
        <taxon>Saprospiria</taxon>
        <taxon>Saprospirales</taxon>
        <taxon>Lewinellaceae</taxon>
        <taxon>Neolewinella</taxon>
    </lineage>
</organism>
<name>A0A2S6HZQ5_9BACT</name>
<protein>
    <submittedName>
        <fullName evidence="1">BrnA antitoxin of type II toxin-antitoxin system</fullName>
    </submittedName>
</protein>
<dbReference type="Pfam" id="PF14384">
    <property type="entry name" value="BrnA_antitoxin"/>
    <property type="match status" value="1"/>
</dbReference>
<dbReference type="OrthoDB" id="361944at2"/>
<dbReference type="RefSeq" id="WP_104421844.1">
    <property type="nucleotide sequence ID" value="NZ_PTJC01000010.1"/>
</dbReference>
<accession>A0A2S6HZQ5</accession>
<dbReference type="AlphaFoldDB" id="A0A2S6HZQ5"/>
<reference evidence="1 2" key="1">
    <citation type="submission" date="2018-02" db="EMBL/GenBank/DDBJ databases">
        <title>Genomic Encyclopedia of Archaeal and Bacterial Type Strains, Phase II (KMG-II): from individual species to whole genera.</title>
        <authorList>
            <person name="Goeker M."/>
        </authorList>
    </citation>
    <scope>NUCLEOTIDE SEQUENCE [LARGE SCALE GENOMIC DNA]</scope>
    <source>
        <strain evidence="1 2">DSM 29526</strain>
    </source>
</reference>
<proteinExistence type="predicted"/>
<dbReference type="EMBL" id="PTJC01000010">
    <property type="protein sequence ID" value="PPK83915.1"/>
    <property type="molecule type" value="Genomic_DNA"/>
</dbReference>
<dbReference type="Proteomes" id="UP000237662">
    <property type="component" value="Unassembled WGS sequence"/>
</dbReference>